<keyword evidence="1" id="KW-0175">Coiled coil</keyword>
<feature type="region of interest" description="Disordered" evidence="2">
    <location>
        <begin position="96"/>
        <end position="119"/>
    </location>
</feature>
<dbReference type="OrthoDB" id="2418923at2759"/>
<feature type="coiled-coil region" evidence="1">
    <location>
        <begin position="24"/>
        <end position="51"/>
    </location>
</feature>
<evidence type="ECO:0000313" key="4">
    <source>
        <dbReference type="EMBL" id="PKC68514.1"/>
    </source>
</evidence>
<gene>
    <name evidence="4" type="ORF">RhiirA1_534154</name>
    <name evidence="3" type="ORF">RhiirA5_505756</name>
    <name evidence="5" type="ORF">RhiirC2_858136</name>
</gene>
<name>A0A2I1FFH2_9GLOM</name>
<dbReference type="Proteomes" id="UP000233469">
    <property type="component" value="Unassembled WGS sequence"/>
</dbReference>
<comment type="caution">
    <text evidence="4">The sequence shown here is derived from an EMBL/GenBank/DDBJ whole genome shotgun (WGS) entry which is preliminary data.</text>
</comment>
<evidence type="ECO:0000256" key="1">
    <source>
        <dbReference type="SAM" id="Coils"/>
    </source>
</evidence>
<dbReference type="Proteomes" id="UP000232722">
    <property type="component" value="Unassembled WGS sequence"/>
</dbReference>
<evidence type="ECO:0000313" key="7">
    <source>
        <dbReference type="Proteomes" id="UP000232722"/>
    </source>
</evidence>
<evidence type="ECO:0000313" key="5">
    <source>
        <dbReference type="EMBL" id="PKK57639.1"/>
    </source>
</evidence>
<evidence type="ECO:0000256" key="2">
    <source>
        <dbReference type="SAM" id="MobiDB-lite"/>
    </source>
</evidence>
<reference evidence="4 6" key="4">
    <citation type="submission" date="2017-10" db="EMBL/GenBank/DDBJ databases">
        <title>Genome analyses suggest a sexual origin of heterokaryosis in a supposedly ancient asexual fungus.</title>
        <authorList>
            <person name="Corradi N."/>
            <person name="Sedzielewska K."/>
            <person name="Noel J."/>
            <person name="Charron P."/>
            <person name="Farinelli L."/>
            <person name="Marton T."/>
            <person name="Kruger M."/>
            <person name="Pelin A."/>
            <person name="Brachmann A."/>
            <person name="Corradi N."/>
        </authorList>
    </citation>
    <scope>NUCLEOTIDE SEQUENCE [LARGE SCALE GENOMIC DNA]</scope>
    <source>
        <strain evidence="4 6">A1</strain>
    </source>
</reference>
<dbReference type="Proteomes" id="UP000232688">
    <property type="component" value="Unassembled WGS sequence"/>
</dbReference>
<protein>
    <submittedName>
        <fullName evidence="4">Uncharacterized protein</fullName>
    </submittedName>
</protein>
<feature type="compositionally biased region" description="Low complexity" evidence="2">
    <location>
        <begin position="96"/>
        <end position="117"/>
    </location>
</feature>
<dbReference type="EMBL" id="LLXL01004220">
    <property type="protein sequence ID" value="PKK57639.1"/>
    <property type="molecule type" value="Genomic_DNA"/>
</dbReference>
<reference evidence="7 8" key="1">
    <citation type="submission" date="2016-04" db="EMBL/GenBank/DDBJ databases">
        <title>Genome analyses suggest a sexual origin of heterokaryosis in a supposedly ancient asexual fungus.</title>
        <authorList>
            <person name="Ropars J."/>
            <person name="Sedzielewska K."/>
            <person name="Noel J."/>
            <person name="Charron P."/>
            <person name="Farinelli L."/>
            <person name="Marton T."/>
            <person name="Kruger M."/>
            <person name="Pelin A."/>
            <person name="Brachmann A."/>
            <person name="Corradi N."/>
        </authorList>
    </citation>
    <scope>NUCLEOTIDE SEQUENCE [LARGE SCALE GENOMIC DNA]</scope>
    <source>
        <strain evidence="3 7">A5</strain>
        <strain evidence="5 8">C2</strain>
    </source>
</reference>
<dbReference type="VEuPathDB" id="FungiDB:RhiirA1_534154"/>
<dbReference type="EMBL" id="LLXH01000328">
    <property type="protein sequence ID" value="PKC68514.1"/>
    <property type="molecule type" value="Genomic_DNA"/>
</dbReference>
<evidence type="ECO:0000313" key="6">
    <source>
        <dbReference type="Proteomes" id="UP000232688"/>
    </source>
</evidence>
<reference evidence="6 8" key="3">
    <citation type="submission" date="2017-10" db="EMBL/GenBank/DDBJ databases">
        <title>Extensive intraspecific genome diversity in a model arbuscular mycorrhizal fungus.</title>
        <authorList>
            <person name="Chen E.C.H."/>
            <person name="Morin E."/>
            <person name="Baudet D."/>
            <person name="Noel J."/>
            <person name="Ndikumana S."/>
            <person name="Charron P."/>
            <person name="St-Onge C."/>
            <person name="Giorgi J."/>
            <person name="Grigoriev I.V."/>
            <person name="Roux C."/>
            <person name="Martin F.M."/>
            <person name="Corradi N."/>
        </authorList>
    </citation>
    <scope>NUCLEOTIDE SEQUENCE [LARGE SCALE GENOMIC DNA]</scope>
    <source>
        <strain evidence="4 6">A1</strain>
        <strain evidence="5 8">C2</strain>
    </source>
</reference>
<sequence>MGKPSLHSRKTAWRRQKKRQYKKFKQKEIEISDLQIQLQDFQKAVETAGEQVISKLDKTERENANLLKWIDIFSNQISSQEEEIYKLELKSYLAQSSSSLSSPPQPPSSSSSSQLSPTSFKSMDEYFKHNQVIKEI</sequence>
<evidence type="ECO:0000313" key="3">
    <source>
        <dbReference type="EMBL" id="PKB99343.1"/>
    </source>
</evidence>
<accession>A0A2I1FFH2</accession>
<dbReference type="AlphaFoldDB" id="A0A2I1FFH2"/>
<organism evidence="4 6">
    <name type="scientific">Rhizophagus irregularis</name>
    <dbReference type="NCBI Taxonomy" id="588596"/>
    <lineage>
        <taxon>Eukaryota</taxon>
        <taxon>Fungi</taxon>
        <taxon>Fungi incertae sedis</taxon>
        <taxon>Mucoromycota</taxon>
        <taxon>Glomeromycotina</taxon>
        <taxon>Glomeromycetes</taxon>
        <taxon>Glomerales</taxon>
        <taxon>Glomeraceae</taxon>
        <taxon>Rhizophagus</taxon>
    </lineage>
</organism>
<dbReference type="EMBL" id="LLXJ01002230">
    <property type="protein sequence ID" value="PKB99343.1"/>
    <property type="molecule type" value="Genomic_DNA"/>
</dbReference>
<proteinExistence type="predicted"/>
<reference evidence="3 7" key="2">
    <citation type="submission" date="2017-09" db="EMBL/GenBank/DDBJ databases">
        <title>Extensive intraspecific genome diversity in a model arbuscular mycorrhizal fungus.</title>
        <authorList>
            <person name="Chen E.C."/>
            <person name="Morin E."/>
            <person name="Beaudet D."/>
            <person name="Noel J."/>
            <person name="Ndikumana S."/>
            <person name="Charron P."/>
            <person name="St-Onge C."/>
            <person name="Giorgi J."/>
            <person name="Grigoriev I.V."/>
            <person name="Roux C."/>
            <person name="Martin F.M."/>
            <person name="Corradi N."/>
        </authorList>
    </citation>
    <scope>NUCLEOTIDE SEQUENCE [LARGE SCALE GENOMIC DNA]</scope>
    <source>
        <strain evidence="3 7">A5</strain>
    </source>
</reference>
<evidence type="ECO:0000313" key="8">
    <source>
        <dbReference type="Proteomes" id="UP000233469"/>
    </source>
</evidence>